<protein>
    <recommendedName>
        <fullName evidence="2">BTB domain-containing protein</fullName>
    </recommendedName>
</protein>
<evidence type="ECO:0000313" key="4">
    <source>
        <dbReference type="Proteomes" id="UP001305779"/>
    </source>
</evidence>
<dbReference type="PROSITE" id="PS50097">
    <property type="entry name" value="BTB"/>
    <property type="match status" value="1"/>
</dbReference>
<reference evidence="3 4" key="1">
    <citation type="journal article" date="2023" name="G3 (Bethesda)">
        <title>A chromosome-level genome assembly of Zasmidium syzygii isolated from banana leaves.</title>
        <authorList>
            <person name="van Westerhoven A.C."/>
            <person name="Mehrabi R."/>
            <person name="Talebi R."/>
            <person name="Steentjes M.B.F."/>
            <person name="Corcolon B."/>
            <person name="Chong P.A."/>
            <person name="Kema G.H.J."/>
            <person name="Seidl M.F."/>
        </authorList>
    </citation>
    <scope>NUCLEOTIDE SEQUENCE [LARGE SCALE GENOMIC DNA]</scope>
    <source>
        <strain evidence="3 4">P124</strain>
    </source>
</reference>
<dbReference type="Gene3D" id="3.30.710.10">
    <property type="entry name" value="Potassium Channel Kv1.1, Chain A"/>
    <property type="match status" value="1"/>
</dbReference>
<dbReference type="InterPro" id="IPR000210">
    <property type="entry name" value="BTB/POZ_dom"/>
</dbReference>
<evidence type="ECO:0000313" key="3">
    <source>
        <dbReference type="EMBL" id="KAK4500017.1"/>
    </source>
</evidence>
<dbReference type="InterPro" id="IPR011333">
    <property type="entry name" value="SKP1/BTB/POZ_sf"/>
</dbReference>
<dbReference type="SUPFAM" id="SSF54695">
    <property type="entry name" value="POZ domain"/>
    <property type="match status" value="1"/>
</dbReference>
<sequence length="333" mass="36742">METFRPPTVPPEYLKNLENLAKDTESADYTITCCGRHFKVHKHVLSLHSEYFARLFKSQYKESSTNCIDLVDDPLAAVKSMIEYFYRFTYDWKVVESGQCADQDTALDNFASSDAPRAPDQLPSSHLQHHADVYTLADKYDIPGLKVMAANRFESQACFFTGPSSTITSHVIDLLKVVPHVYTYTPPNEQGLRPTIVRAWRRVPDTISSTLGDERLRQLLEKFPDLATDLVKGLRTKADVQALNNQMESSRFGPKPQPSGFFCGYSIASQPQDSNRDPPASGLQPLQQPSTSGTTTPAPASLGNPQGRTGAYNGGLFGSQRAAAGHSGSNEYA</sequence>
<dbReference type="Pfam" id="PF00651">
    <property type="entry name" value="BTB"/>
    <property type="match status" value="1"/>
</dbReference>
<evidence type="ECO:0000259" key="2">
    <source>
        <dbReference type="PROSITE" id="PS50097"/>
    </source>
</evidence>
<name>A0ABR0EEW7_ZASCE</name>
<dbReference type="PANTHER" id="PTHR47843:SF5">
    <property type="entry name" value="BTB_POZ DOMAIN PROTEIN"/>
    <property type="match status" value="1"/>
</dbReference>
<gene>
    <name evidence="3" type="ORF">PRZ48_008203</name>
</gene>
<proteinExistence type="predicted"/>
<dbReference type="Proteomes" id="UP001305779">
    <property type="component" value="Unassembled WGS sequence"/>
</dbReference>
<dbReference type="EMBL" id="JAXOVC010000006">
    <property type="protein sequence ID" value="KAK4500017.1"/>
    <property type="molecule type" value="Genomic_DNA"/>
</dbReference>
<keyword evidence="4" id="KW-1185">Reference proteome</keyword>
<dbReference type="SMART" id="SM00225">
    <property type="entry name" value="BTB"/>
    <property type="match status" value="1"/>
</dbReference>
<comment type="caution">
    <text evidence="3">The sequence shown here is derived from an EMBL/GenBank/DDBJ whole genome shotgun (WGS) entry which is preliminary data.</text>
</comment>
<feature type="compositionally biased region" description="Low complexity" evidence="1">
    <location>
        <begin position="284"/>
        <end position="302"/>
    </location>
</feature>
<dbReference type="PANTHER" id="PTHR47843">
    <property type="entry name" value="BTB DOMAIN-CONTAINING PROTEIN-RELATED"/>
    <property type="match status" value="1"/>
</dbReference>
<accession>A0ABR0EEW7</accession>
<dbReference type="CDD" id="cd18186">
    <property type="entry name" value="BTB_POZ_ZBTB_KLHL-like"/>
    <property type="match status" value="1"/>
</dbReference>
<feature type="region of interest" description="Disordered" evidence="1">
    <location>
        <begin position="262"/>
        <end position="333"/>
    </location>
</feature>
<evidence type="ECO:0000256" key="1">
    <source>
        <dbReference type="SAM" id="MobiDB-lite"/>
    </source>
</evidence>
<feature type="domain" description="BTB" evidence="2">
    <location>
        <begin position="27"/>
        <end position="86"/>
    </location>
</feature>
<organism evidence="3 4">
    <name type="scientific">Zasmidium cellare</name>
    <name type="common">Wine cellar mold</name>
    <name type="synonym">Racodium cellare</name>
    <dbReference type="NCBI Taxonomy" id="395010"/>
    <lineage>
        <taxon>Eukaryota</taxon>
        <taxon>Fungi</taxon>
        <taxon>Dikarya</taxon>
        <taxon>Ascomycota</taxon>
        <taxon>Pezizomycotina</taxon>
        <taxon>Dothideomycetes</taxon>
        <taxon>Dothideomycetidae</taxon>
        <taxon>Mycosphaerellales</taxon>
        <taxon>Mycosphaerellaceae</taxon>
        <taxon>Zasmidium</taxon>
    </lineage>
</organism>